<keyword evidence="5 8" id="KW-0812">Transmembrane</keyword>
<reference evidence="11" key="1">
    <citation type="submission" date="2015-07" db="EMBL/GenBank/DDBJ databases">
        <title>Discovery of a poly(ethylene terephthalate assimilation.</title>
        <authorList>
            <person name="Yoshida S."/>
            <person name="Hiraga K."/>
            <person name="Takehana T."/>
            <person name="Taniguchi I."/>
            <person name="Yamaji H."/>
            <person name="Maeda Y."/>
            <person name="Toyohara K."/>
            <person name="Miyamoto K."/>
            <person name="Kimura Y."/>
            <person name="Oda K."/>
        </authorList>
    </citation>
    <scope>NUCLEOTIDE SEQUENCE [LARGE SCALE GENOMIC DNA]</scope>
    <source>
        <strain evidence="11">NBRC 110686 / TISTR 2288 / 201-F6</strain>
    </source>
</reference>
<comment type="similarity">
    <text evidence="2">Belongs to the EamA transporter family.</text>
</comment>
<sequence length="289" mass="31057">MWYASAAYVCWGLFPLYFRALADVPASEVLVHRIVWSLVFVALLLGLRRQWRWLGEALRQPRLVGSVAVSALLLSTNWLTYIWAITHGQIVEASLGYFITPLVNVGLGVAVLRERPRAMQWAALALASAGVAGLTLATGRLPWIALVLAASFGLYGLMRKTAPLGALEGLALETLLLAPFALGTAALWMLQGTSHFPAPTLATNLWLIGVGPVTAVPLLLFAAGARRVTMTTLGLLQYIGPSLQLLVGVGLLGERFGAERLPGFVLIWLALATYSVDGLRQARRPVAPA</sequence>
<feature type="transmembrane region" description="Helical" evidence="8">
    <location>
        <begin position="205"/>
        <end position="223"/>
    </location>
</feature>
<dbReference type="InterPro" id="IPR000620">
    <property type="entry name" value="EamA_dom"/>
</dbReference>
<feature type="transmembrane region" description="Helical" evidence="8">
    <location>
        <begin position="119"/>
        <end position="137"/>
    </location>
</feature>
<dbReference type="SUPFAM" id="SSF103481">
    <property type="entry name" value="Multidrug resistance efflux transporter EmrE"/>
    <property type="match status" value="2"/>
</dbReference>
<dbReference type="NCBIfam" id="TIGR00688">
    <property type="entry name" value="rarD"/>
    <property type="match status" value="1"/>
</dbReference>
<dbReference type="PANTHER" id="PTHR22911:SF137">
    <property type="entry name" value="SOLUTE CARRIER FAMILY 35 MEMBER G2-RELATED"/>
    <property type="match status" value="1"/>
</dbReference>
<evidence type="ECO:0000256" key="8">
    <source>
        <dbReference type="SAM" id="Phobius"/>
    </source>
</evidence>
<dbReference type="Proteomes" id="UP000037660">
    <property type="component" value="Unassembled WGS sequence"/>
</dbReference>
<evidence type="ECO:0000256" key="1">
    <source>
        <dbReference type="ARBA" id="ARBA00004651"/>
    </source>
</evidence>
<feature type="transmembrane region" description="Helical" evidence="8">
    <location>
        <begin position="170"/>
        <end position="190"/>
    </location>
</feature>
<gene>
    <name evidence="10" type="ORF">ISF6_1431</name>
</gene>
<feature type="domain" description="EamA" evidence="9">
    <location>
        <begin position="3"/>
        <end position="135"/>
    </location>
</feature>
<evidence type="ECO:0000313" key="10">
    <source>
        <dbReference type="EMBL" id="GAP35658.1"/>
    </source>
</evidence>
<dbReference type="Pfam" id="PF00892">
    <property type="entry name" value="EamA"/>
    <property type="match status" value="1"/>
</dbReference>
<reference evidence="10 11" key="2">
    <citation type="journal article" date="2016" name="Science">
        <title>A bacterium that degrades and assimilates poly(ethylene terephthalate).</title>
        <authorList>
            <person name="Yoshida S."/>
            <person name="Hiraga K."/>
            <person name="Takehana T."/>
            <person name="Taniguchi I."/>
            <person name="Yamaji H."/>
            <person name="Maeda Y."/>
            <person name="Toyohara K."/>
            <person name="Miyamoto K."/>
            <person name="Kimura Y."/>
            <person name="Oda K."/>
        </authorList>
    </citation>
    <scope>NUCLEOTIDE SEQUENCE [LARGE SCALE GENOMIC DNA]</scope>
    <source>
        <strain evidence="11">NBRC 110686 / TISTR 2288 / 201-F6</strain>
    </source>
</reference>
<proteinExistence type="inferred from homology"/>
<evidence type="ECO:0000256" key="7">
    <source>
        <dbReference type="ARBA" id="ARBA00023136"/>
    </source>
</evidence>
<dbReference type="PANTHER" id="PTHR22911">
    <property type="entry name" value="ACYL-MALONYL CONDENSING ENZYME-RELATED"/>
    <property type="match status" value="1"/>
</dbReference>
<feature type="transmembrane region" description="Helical" evidence="8">
    <location>
        <begin position="32"/>
        <end position="51"/>
    </location>
</feature>
<dbReference type="EMBL" id="BBYR01000026">
    <property type="protein sequence ID" value="GAP35658.1"/>
    <property type="molecule type" value="Genomic_DNA"/>
</dbReference>
<organism evidence="10 11">
    <name type="scientific">Piscinibacter sakaiensis</name>
    <name type="common">Ideonella sakaiensis</name>
    <dbReference type="NCBI Taxonomy" id="1547922"/>
    <lineage>
        <taxon>Bacteria</taxon>
        <taxon>Pseudomonadati</taxon>
        <taxon>Pseudomonadota</taxon>
        <taxon>Betaproteobacteria</taxon>
        <taxon>Burkholderiales</taxon>
        <taxon>Sphaerotilaceae</taxon>
        <taxon>Piscinibacter</taxon>
    </lineage>
</organism>
<keyword evidence="11" id="KW-1185">Reference proteome</keyword>
<comment type="caution">
    <text evidence="10">The sequence shown here is derived from an EMBL/GenBank/DDBJ whole genome shotgun (WGS) entry which is preliminary data.</text>
</comment>
<dbReference type="InterPro" id="IPR037185">
    <property type="entry name" value="EmrE-like"/>
</dbReference>
<keyword evidence="6 8" id="KW-1133">Transmembrane helix</keyword>
<keyword evidence="3" id="KW-0813">Transport</keyword>
<evidence type="ECO:0000256" key="5">
    <source>
        <dbReference type="ARBA" id="ARBA00022692"/>
    </source>
</evidence>
<evidence type="ECO:0000313" key="11">
    <source>
        <dbReference type="Proteomes" id="UP000037660"/>
    </source>
</evidence>
<feature type="transmembrane region" description="Helical" evidence="8">
    <location>
        <begin position="143"/>
        <end position="158"/>
    </location>
</feature>
<dbReference type="GO" id="GO:0005886">
    <property type="term" value="C:plasma membrane"/>
    <property type="evidence" value="ECO:0007669"/>
    <property type="project" value="UniProtKB-SubCell"/>
</dbReference>
<evidence type="ECO:0000256" key="3">
    <source>
        <dbReference type="ARBA" id="ARBA00022448"/>
    </source>
</evidence>
<keyword evidence="7 8" id="KW-0472">Membrane</keyword>
<evidence type="ECO:0000256" key="2">
    <source>
        <dbReference type="ARBA" id="ARBA00007362"/>
    </source>
</evidence>
<evidence type="ECO:0000256" key="6">
    <source>
        <dbReference type="ARBA" id="ARBA00022989"/>
    </source>
</evidence>
<dbReference type="AlphaFoldDB" id="A0A0K8NZ59"/>
<name>A0A0K8NZ59_PISS1</name>
<protein>
    <submittedName>
        <fullName evidence="10">Protein rarD</fullName>
    </submittedName>
</protein>
<keyword evidence="4" id="KW-1003">Cell membrane</keyword>
<dbReference type="InterPro" id="IPR004626">
    <property type="entry name" value="RarD"/>
</dbReference>
<feature type="transmembrane region" description="Helical" evidence="8">
    <location>
        <begin position="63"/>
        <end position="83"/>
    </location>
</feature>
<comment type="subcellular location">
    <subcellularLocation>
        <location evidence="1">Cell membrane</location>
        <topology evidence="1">Multi-pass membrane protein</topology>
    </subcellularLocation>
</comment>
<accession>A0A0K8NZ59</accession>
<evidence type="ECO:0000259" key="9">
    <source>
        <dbReference type="Pfam" id="PF00892"/>
    </source>
</evidence>
<evidence type="ECO:0000256" key="4">
    <source>
        <dbReference type="ARBA" id="ARBA00022475"/>
    </source>
</evidence>
<feature type="transmembrane region" description="Helical" evidence="8">
    <location>
        <begin position="95"/>
        <end position="112"/>
    </location>
</feature>